<gene>
    <name evidence="1" type="ORF">SAMN05421544_12126</name>
</gene>
<keyword evidence="2" id="KW-1185">Reference proteome</keyword>
<reference evidence="1 2" key="1">
    <citation type="submission" date="2016-10" db="EMBL/GenBank/DDBJ databases">
        <authorList>
            <person name="de Groot N.N."/>
        </authorList>
    </citation>
    <scope>NUCLEOTIDE SEQUENCE [LARGE SCALE GENOMIC DNA]</scope>
    <source>
        <strain evidence="1 2">DSM 24015</strain>
    </source>
</reference>
<evidence type="ECO:0000313" key="2">
    <source>
        <dbReference type="Proteomes" id="UP000198517"/>
    </source>
</evidence>
<sequence length="671" mass="78937">MRQVHGGNKRKIMKKGYEYHNNILSIPASLLYEDWNVMSYDNYKKKCKKGYLVRSREGKGEGNYALLSYHDLPESIKTICKERLGDYRKIVQKNDLTPYIVPDAEAIRFFAAHRNPDGRKLSDKKQIERATNCCILNAITAVLEEKQYAAKNNRRKTQIWDNISDAVNSLDENKWRHNLPTTTKNLKIRYKRYLKEGYSSFIHAGEGNLNTAIIKDDIANWILAVYSLPIKYTIPELIAKYDEIREENGWKALSEEAVGRFLNKPENIRIWTIGRNGKAAYNRKFKHTLQRDKRRWFPNCYWAIDGTKLDLVYLNTETNKVEAYKRVNIIFDVYSEKIIGWSFSETEGITDHFRAIKMAVKTAGVRPYMFTYDQQSGHKSQKMQEIYSTLVAKDGGVHYPHQARRHSSPAEGIIRRLEQQCITKHWNSDGLGVTTKTDQSKMNADFIAENKEKLPVREDIEQQWVFIVKQWNNSAHFSKKEKTRNEVYNEEMLISEPLELEEIMRMMWMEEKQKPITYRANGIKIVVDKQEYLYEVYDRDGQIDLEFRRKYVGEKFIIRYDPDDMDCYIHLLKSNQFGEKYFVAYAQPKRAYEVVPKLMPDGEKEQAQKDMQVAEIEYQRDLQLLRDLERKTGISTERLIAEQQLAVKTQNINSKKLNIKIDRGESLLHQL</sequence>
<dbReference type="SUPFAM" id="SSF53098">
    <property type="entry name" value="Ribonuclease H-like"/>
    <property type="match status" value="1"/>
</dbReference>
<dbReference type="Proteomes" id="UP000198517">
    <property type="component" value="Unassembled WGS sequence"/>
</dbReference>
<accession>A0A1G7FBP9</accession>
<proteinExistence type="predicted"/>
<dbReference type="EMBL" id="FNAS01000021">
    <property type="protein sequence ID" value="SDE73301.1"/>
    <property type="molecule type" value="Genomic_DNA"/>
</dbReference>
<dbReference type="InterPro" id="IPR036397">
    <property type="entry name" value="RNaseH_sf"/>
</dbReference>
<dbReference type="Gene3D" id="3.30.420.10">
    <property type="entry name" value="Ribonuclease H-like superfamily/Ribonuclease H"/>
    <property type="match status" value="1"/>
</dbReference>
<protein>
    <recommendedName>
        <fullName evidence="3">Integrase catalytic domain-containing protein</fullName>
    </recommendedName>
</protein>
<dbReference type="GO" id="GO:0003676">
    <property type="term" value="F:nucleic acid binding"/>
    <property type="evidence" value="ECO:0007669"/>
    <property type="project" value="InterPro"/>
</dbReference>
<dbReference type="STRING" id="1071918.SAMN05421544_12126"/>
<name>A0A1G7FBP9_9FLAO</name>
<dbReference type="AlphaFoldDB" id="A0A1G7FBP9"/>
<evidence type="ECO:0008006" key="3">
    <source>
        <dbReference type="Google" id="ProtNLM"/>
    </source>
</evidence>
<evidence type="ECO:0000313" key="1">
    <source>
        <dbReference type="EMBL" id="SDE73301.1"/>
    </source>
</evidence>
<dbReference type="InterPro" id="IPR012337">
    <property type="entry name" value="RNaseH-like_sf"/>
</dbReference>
<organism evidence="1 2">
    <name type="scientific">Riemerella columbipharyngis</name>
    <dbReference type="NCBI Taxonomy" id="1071918"/>
    <lineage>
        <taxon>Bacteria</taxon>
        <taxon>Pseudomonadati</taxon>
        <taxon>Bacteroidota</taxon>
        <taxon>Flavobacteriia</taxon>
        <taxon>Flavobacteriales</taxon>
        <taxon>Weeksellaceae</taxon>
        <taxon>Riemerella</taxon>
    </lineage>
</organism>